<dbReference type="EMBL" id="CP011125">
    <property type="protein sequence ID" value="AKF08152.1"/>
    <property type="molecule type" value="Genomic_DNA"/>
</dbReference>
<dbReference type="InterPro" id="IPR050626">
    <property type="entry name" value="Peptidase_M16"/>
</dbReference>
<dbReference type="Pfam" id="PF05193">
    <property type="entry name" value="Peptidase_M16_C"/>
    <property type="match status" value="1"/>
</dbReference>
<dbReference type="PANTHER" id="PTHR43690:SF17">
    <property type="entry name" value="PROTEIN YHJJ"/>
    <property type="match status" value="1"/>
</dbReference>
<evidence type="ECO:0000313" key="9">
    <source>
        <dbReference type="EMBL" id="AKF08152.1"/>
    </source>
</evidence>
<feature type="chain" id="PRO_5002511910" evidence="6">
    <location>
        <begin position="23"/>
        <end position="482"/>
    </location>
</feature>
<protein>
    <submittedName>
        <fullName evidence="9">Putative zinc protease</fullName>
    </submittedName>
</protein>
<sequence length="482" mass="53788">MTERPKRAAMAVAFLGATAALVGTASHLTHVDAQDRPTSAQAGAAPAEAASSPLSRLAIRRERLDNGLRVVLNPDPTVPTVAIAVYYDVGSRNEVRGRSGFAHLFEHMMFQGSANVQRGEHFSLIMNRGGSLNGTTSEDRTNYFETLPANELELGLFLESDRMRSLAVNEFNFDNQTQVVIQERQQSYENRPYALSFLRINELAYGDYWPYAHSTIGDTQDLVDAPLSAVQEFWQTYYSPSNAVLSIAGDFDPDQAMELVRRYFGNIPSREVPPYAPGDIAPQTAERTDTMQDMLADLPAFHVAYHIPQSREADHYPLEMLALALGDGESSRLYQELVKQRELVSEIYVATDDRRGPDLLSIFALVAEGHTGAEVRPFIYAAIERIAREGIPERELEKLRNRVRASFVFGLQSNLDRAKNLAEFEMYWGDAELIRAELDRYLAVTSDDIERVAGRYFAETNRTVLDVVPAPRAEESAEGGAR</sequence>
<evidence type="ECO:0000256" key="6">
    <source>
        <dbReference type="SAM" id="SignalP"/>
    </source>
</evidence>
<evidence type="ECO:0000256" key="3">
    <source>
        <dbReference type="ARBA" id="ARBA00022801"/>
    </source>
</evidence>
<evidence type="ECO:0000256" key="1">
    <source>
        <dbReference type="ARBA" id="ARBA00007261"/>
    </source>
</evidence>
<dbReference type="InterPro" id="IPR007863">
    <property type="entry name" value="Peptidase_M16_C"/>
</dbReference>
<dbReference type="Gene3D" id="3.30.830.10">
    <property type="entry name" value="Metalloenzyme, LuxS/M16 peptidase-like"/>
    <property type="match status" value="2"/>
</dbReference>
<evidence type="ECO:0000256" key="2">
    <source>
        <dbReference type="ARBA" id="ARBA00022670"/>
    </source>
</evidence>
<dbReference type="KEGG" id="samy:DB32_005301"/>
<proteinExistence type="inferred from homology"/>
<dbReference type="AlphaFoldDB" id="A0A0F6W601"/>
<dbReference type="PANTHER" id="PTHR43690">
    <property type="entry name" value="NARDILYSIN"/>
    <property type="match status" value="1"/>
</dbReference>
<gene>
    <name evidence="9" type="ORF">DB32_005301</name>
</gene>
<keyword evidence="5" id="KW-0482">Metalloprotease</keyword>
<dbReference type="GO" id="GO:0006508">
    <property type="term" value="P:proteolysis"/>
    <property type="evidence" value="ECO:0007669"/>
    <property type="project" value="UniProtKB-KW"/>
</dbReference>
<accession>A0A0F6W601</accession>
<evidence type="ECO:0000313" key="10">
    <source>
        <dbReference type="Proteomes" id="UP000034883"/>
    </source>
</evidence>
<feature type="domain" description="Peptidase M16 N-terminal" evidence="7">
    <location>
        <begin position="69"/>
        <end position="191"/>
    </location>
</feature>
<dbReference type="InterPro" id="IPR011765">
    <property type="entry name" value="Pept_M16_N"/>
</dbReference>
<dbReference type="RefSeq" id="WP_157069390.1">
    <property type="nucleotide sequence ID" value="NZ_CP011125.1"/>
</dbReference>
<feature type="domain" description="Peptidase M16 C-terminal" evidence="8">
    <location>
        <begin position="229"/>
        <end position="402"/>
    </location>
</feature>
<dbReference type="SUPFAM" id="SSF63411">
    <property type="entry name" value="LuxS/MPP-like metallohydrolase"/>
    <property type="match status" value="2"/>
</dbReference>
<keyword evidence="3" id="KW-0378">Hydrolase</keyword>
<reference evidence="9 10" key="1">
    <citation type="submission" date="2015-03" db="EMBL/GenBank/DDBJ databases">
        <title>Genome assembly of Sandaracinus amylolyticus DSM 53668.</title>
        <authorList>
            <person name="Sharma G."/>
            <person name="Subramanian S."/>
        </authorList>
    </citation>
    <scope>NUCLEOTIDE SEQUENCE [LARGE SCALE GENOMIC DNA]</scope>
    <source>
        <strain evidence="9 10">DSM 53668</strain>
    </source>
</reference>
<dbReference type="InterPro" id="IPR011249">
    <property type="entry name" value="Metalloenz_LuxS/M16"/>
</dbReference>
<keyword evidence="10" id="KW-1185">Reference proteome</keyword>
<dbReference type="STRING" id="927083.DB32_005301"/>
<name>A0A0F6W601_9BACT</name>
<evidence type="ECO:0000259" key="8">
    <source>
        <dbReference type="Pfam" id="PF05193"/>
    </source>
</evidence>
<keyword evidence="4" id="KW-0862">Zinc</keyword>
<evidence type="ECO:0000256" key="5">
    <source>
        <dbReference type="ARBA" id="ARBA00023049"/>
    </source>
</evidence>
<organism evidence="9 10">
    <name type="scientific">Sandaracinus amylolyticus</name>
    <dbReference type="NCBI Taxonomy" id="927083"/>
    <lineage>
        <taxon>Bacteria</taxon>
        <taxon>Pseudomonadati</taxon>
        <taxon>Myxococcota</taxon>
        <taxon>Polyangia</taxon>
        <taxon>Polyangiales</taxon>
        <taxon>Sandaracinaceae</taxon>
        <taxon>Sandaracinus</taxon>
    </lineage>
</organism>
<dbReference type="GO" id="GO:0008237">
    <property type="term" value="F:metallopeptidase activity"/>
    <property type="evidence" value="ECO:0007669"/>
    <property type="project" value="UniProtKB-KW"/>
</dbReference>
<dbReference type="OrthoDB" id="9811314at2"/>
<feature type="signal peptide" evidence="6">
    <location>
        <begin position="1"/>
        <end position="22"/>
    </location>
</feature>
<keyword evidence="6" id="KW-0732">Signal</keyword>
<keyword evidence="2 9" id="KW-0645">Protease</keyword>
<comment type="similarity">
    <text evidence="1">Belongs to the peptidase M16 family.</text>
</comment>
<evidence type="ECO:0000259" key="7">
    <source>
        <dbReference type="Pfam" id="PF00675"/>
    </source>
</evidence>
<dbReference type="GO" id="GO:0046872">
    <property type="term" value="F:metal ion binding"/>
    <property type="evidence" value="ECO:0007669"/>
    <property type="project" value="InterPro"/>
</dbReference>
<evidence type="ECO:0000256" key="4">
    <source>
        <dbReference type="ARBA" id="ARBA00022833"/>
    </source>
</evidence>
<dbReference type="Proteomes" id="UP000034883">
    <property type="component" value="Chromosome"/>
</dbReference>
<dbReference type="Pfam" id="PF00675">
    <property type="entry name" value="Peptidase_M16"/>
    <property type="match status" value="1"/>
</dbReference>